<dbReference type="OrthoDB" id="7658568at2"/>
<dbReference type="AlphaFoldDB" id="A0A238K7T1"/>
<dbReference type="GO" id="GO:0009986">
    <property type="term" value="C:cell surface"/>
    <property type="evidence" value="ECO:0007669"/>
    <property type="project" value="TreeGrafter"/>
</dbReference>
<dbReference type="InterPro" id="IPR037221">
    <property type="entry name" value="H-type_lectin_dom_sf"/>
</dbReference>
<dbReference type="Gene3D" id="2.60.40.2080">
    <property type="match status" value="1"/>
</dbReference>
<reference evidence="2 3" key="1">
    <citation type="submission" date="2017-05" db="EMBL/GenBank/DDBJ databases">
        <authorList>
            <person name="Song R."/>
            <person name="Chenine A.L."/>
            <person name="Ruprecht R.M."/>
        </authorList>
    </citation>
    <scope>NUCLEOTIDE SEQUENCE [LARGE SCALE GENOMIC DNA]</scope>
    <source>
        <strain evidence="2 3">CECT 8898</strain>
    </source>
</reference>
<dbReference type="InterPro" id="IPR052487">
    <property type="entry name" value="Galactose-binding_lectin"/>
</dbReference>
<keyword evidence="3" id="KW-1185">Reference proteome</keyword>
<dbReference type="GO" id="GO:0030247">
    <property type="term" value="F:polysaccharide binding"/>
    <property type="evidence" value="ECO:0007669"/>
    <property type="project" value="TreeGrafter"/>
</dbReference>
<dbReference type="EMBL" id="FXYF01000003">
    <property type="protein sequence ID" value="SMX38142.1"/>
    <property type="molecule type" value="Genomic_DNA"/>
</dbReference>
<evidence type="ECO:0000313" key="3">
    <source>
        <dbReference type="Proteomes" id="UP000207598"/>
    </source>
</evidence>
<feature type="domain" description="H-type lectin" evidence="1">
    <location>
        <begin position="39"/>
        <end position="104"/>
    </location>
</feature>
<dbReference type="GO" id="GO:0098636">
    <property type="term" value="C:protein complex involved in cell adhesion"/>
    <property type="evidence" value="ECO:0007669"/>
    <property type="project" value="TreeGrafter"/>
</dbReference>
<dbReference type="PANTHER" id="PTHR46938">
    <property type="entry name" value="DISCOIDIN-1 SUBUNIT A-RELATED-RELATED"/>
    <property type="match status" value="1"/>
</dbReference>
<organism evidence="2 3">
    <name type="scientific">Maliponia aquimaris</name>
    <dbReference type="NCBI Taxonomy" id="1673631"/>
    <lineage>
        <taxon>Bacteria</taxon>
        <taxon>Pseudomonadati</taxon>
        <taxon>Pseudomonadota</taxon>
        <taxon>Alphaproteobacteria</taxon>
        <taxon>Rhodobacterales</taxon>
        <taxon>Paracoccaceae</taxon>
        <taxon>Maliponia</taxon>
    </lineage>
</organism>
<keyword evidence="2" id="KW-0430">Lectin</keyword>
<dbReference type="GO" id="GO:0045335">
    <property type="term" value="C:phagocytic vesicle"/>
    <property type="evidence" value="ECO:0007669"/>
    <property type="project" value="TreeGrafter"/>
</dbReference>
<gene>
    <name evidence="2" type="ORF">MAA8898_01397</name>
</gene>
<dbReference type="Proteomes" id="UP000207598">
    <property type="component" value="Unassembled WGS sequence"/>
</dbReference>
<name>A0A238K7T1_9RHOB</name>
<dbReference type="GO" id="GO:0046871">
    <property type="term" value="F:N-acetylgalactosamine binding"/>
    <property type="evidence" value="ECO:0007669"/>
    <property type="project" value="TreeGrafter"/>
</dbReference>
<dbReference type="GO" id="GO:0098609">
    <property type="term" value="P:cell-cell adhesion"/>
    <property type="evidence" value="ECO:0007669"/>
    <property type="project" value="TreeGrafter"/>
</dbReference>
<accession>A0A238K7T1</accession>
<proteinExistence type="predicted"/>
<evidence type="ECO:0000259" key="1">
    <source>
        <dbReference type="Pfam" id="PF09458"/>
    </source>
</evidence>
<dbReference type="RefSeq" id="WP_094020254.1">
    <property type="nucleotide sequence ID" value="NZ_FXYF01000003.1"/>
</dbReference>
<dbReference type="InterPro" id="IPR019019">
    <property type="entry name" value="H-type_lectin_domain"/>
</dbReference>
<dbReference type="GO" id="GO:0070492">
    <property type="term" value="F:oligosaccharide binding"/>
    <property type="evidence" value="ECO:0007669"/>
    <property type="project" value="TreeGrafter"/>
</dbReference>
<sequence length="116" mass="13083">MKKYVGSLIGVDQGNDEVFSDFANGGEMWTGDGARERRKPVLFSEPFLSDPTVQVSLSLWDMDQGANVRADIAAENITPTGFDLVFRTWSDTRVARVRMSWTAIGEVRSEDDWELY</sequence>
<evidence type="ECO:0000313" key="2">
    <source>
        <dbReference type="EMBL" id="SMX38142.1"/>
    </source>
</evidence>
<dbReference type="Pfam" id="PF09458">
    <property type="entry name" value="H_lectin"/>
    <property type="match status" value="1"/>
</dbReference>
<dbReference type="SUPFAM" id="SSF141086">
    <property type="entry name" value="Agglutinin HPA-like"/>
    <property type="match status" value="1"/>
</dbReference>
<protein>
    <submittedName>
        <fullName evidence="2">H-type lectin domain protein</fullName>
    </submittedName>
</protein>
<dbReference type="PANTHER" id="PTHR46938:SF1">
    <property type="entry name" value="DISCOIDIN-1 SUBUNIT A-RELATED"/>
    <property type="match status" value="1"/>
</dbReference>